<accession>A0A1N7N0Y7</accession>
<protein>
    <submittedName>
        <fullName evidence="2">Uncharacterized protein</fullName>
    </submittedName>
</protein>
<dbReference type="EMBL" id="FTOJ01000006">
    <property type="protein sequence ID" value="SIS92020.1"/>
    <property type="molecule type" value="Genomic_DNA"/>
</dbReference>
<sequence length="145" mass="16165">MKKVLLIFGIFTSALFFSQKSENYYQISYNSICCGPPSTAPVLGYVETFQAKNKGKNIEIFRQSGLGREGEFKLFLGIDALSHSKKKKFISGLETTINQQNNSKDNGSQGNVDFISNSTVTKTTLMKLPNLTANIKKDIIKKKIK</sequence>
<dbReference type="RefSeq" id="WP_076452067.1">
    <property type="nucleotide sequence ID" value="NZ_FTOJ01000006.1"/>
</dbReference>
<keyword evidence="4" id="KW-1185">Reference proteome</keyword>
<dbReference type="OrthoDB" id="1270881at2"/>
<proteinExistence type="predicted"/>
<evidence type="ECO:0000313" key="4">
    <source>
        <dbReference type="Proteomes" id="UP000238314"/>
    </source>
</evidence>
<reference evidence="2" key="3">
    <citation type="submission" date="2017-01" db="EMBL/GenBank/DDBJ databases">
        <authorList>
            <person name="Mah S.A."/>
            <person name="Swanson W.J."/>
            <person name="Moy G.W."/>
            <person name="Vacquier V.D."/>
        </authorList>
    </citation>
    <scope>NUCLEOTIDE SEQUENCE [LARGE SCALE GENOMIC DNA]</scope>
    <source>
        <strain evidence="2">DSM 21068</strain>
    </source>
</reference>
<evidence type="ECO:0000313" key="2">
    <source>
        <dbReference type="EMBL" id="SIS92020.1"/>
    </source>
</evidence>
<dbReference type="AlphaFoldDB" id="A0A1N7N0Y7"/>
<name>A0A1N7N0Y7_9FLAO</name>
<organism evidence="2 3">
    <name type="scientific">Chryseobacterium piscicola</name>
    <dbReference type="NCBI Taxonomy" id="551459"/>
    <lineage>
        <taxon>Bacteria</taxon>
        <taxon>Pseudomonadati</taxon>
        <taxon>Bacteroidota</taxon>
        <taxon>Flavobacteriia</taxon>
        <taxon>Flavobacteriales</taxon>
        <taxon>Weeksellaceae</taxon>
        <taxon>Chryseobacterium group</taxon>
        <taxon>Chryseobacterium</taxon>
    </lineage>
</organism>
<dbReference type="STRING" id="551459.SAMN05421796_10698"/>
<dbReference type="EMBL" id="MUGO01000012">
    <property type="protein sequence ID" value="PQA93929.1"/>
    <property type="molecule type" value="Genomic_DNA"/>
</dbReference>
<evidence type="ECO:0000313" key="1">
    <source>
        <dbReference type="EMBL" id="PQA93929.1"/>
    </source>
</evidence>
<gene>
    <name evidence="1" type="ORF">B0A70_08590</name>
    <name evidence="2" type="ORF">SAMN05421796_10698</name>
</gene>
<reference evidence="1 4" key="1">
    <citation type="submission" date="2016-11" db="EMBL/GenBank/DDBJ databases">
        <title>Whole genomes of Flavobacteriaceae.</title>
        <authorList>
            <person name="Stine C."/>
            <person name="Li C."/>
            <person name="Tadesse D."/>
        </authorList>
    </citation>
    <scope>NUCLEOTIDE SEQUENCE [LARGE SCALE GENOMIC DNA]</scope>
    <source>
        <strain evidence="1 4">DSM 21068</strain>
    </source>
</reference>
<dbReference type="Proteomes" id="UP000238314">
    <property type="component" value="Unassembled WGS sequence"/>
</dbReference>
<reference evidence="3" key="2">
    <citation type="submission" date="2017-01" db="EMBL/GenBank/DDBJ databases">
        <authorList>
            <person name="Varghese N."/>
            <person name="Submissions S."/>
        </authorList>
    </citation>
    <scope>NUCLEOTIDE SEQUENCE [LARGE SCALE GENOMIC DNA]</scope>
    <source>
        <strain evidence="3">DSM 21068</strain>
    </source>
</reference>
<evidence type="ECO:0000313" key="3">
    <source>
        <dbReference type="Proteomes" id="UP000186246"/>
    </source>
</evidence>
<dbReference type="Proteomes" id="UP000186246">
    <property type="component" value="Unassembled WGS sequence"/>
</dbReference>